<dbReference type="AlphaFoldDB" id="A0AA41PW28"/>
<dbReference type="Proteomes" id="UP001165378">
    <property type="component" value="Unassembled WGS sequence"/>
</dbReference>
<evidence type="ECO:0000313" key="1">
    <source>
        <dbReference type="EMBL" id="MCF2526672.1"/>
    </source>
</evidence>
<evidence type="ECO:0000313" key="2">
    <source>
        <dbReference type="Proteomes" id="UP001165378"/>
    </source>
</evidence>
<keyword evidence="2" id="KW-1185">Reference proteome</keyword>
<organism evidence="1 2">
    <name type="scientific">Yinghuangia soli</name>
    <dbReference type="NCBI Taxonomy" id="2908204"/>
    <lineage>
        <taxon>Bacteria</taxon>
        <taxon>Bacillati</taxon>
        <taxon>Actinomycetota</taxon>
        <taxon>Actinomycetes</taxon>
        <taxon>Kitasatosporales</taxon>
        <taxon>Streptomycetaceae</taxon>
        <taxon>Yinghuangia</taxon>
    </lineage>
</organism>
<dbReference type="Gene3D" id="2.60.20.10">
    <property type="entry name" value="Crystallins"/>
    <property type="match status" value="1"/>
</dbReference>
<accession>A0AA41PW28</accession>
<reference evidence="1" key="1">
    <citation type="submission" date="2022-01" db="EMBL/GenBank/DDBJ databases">
        <title>Genome-Based Taxonomic Classification of the Phylum Actinobacteria.</title>
        <authorList>
            <person name="Gao Y."/>
        </authorList>
    </citation>
    <scope>NUCLEOTIDE SEQUENCE</scope>
    <source>
        <strain evidence="1">KLBMP 8922</strain>
    </source>
</reference>
<comment type="caution">
    <text evidence="1">The sequence shown here is derived from an EMBL/GenBank/DDBJ whole genome shotgun (WGS) entry which is preliminary data.</text>
</comment>
<sequence length="153" mass="15715">MTAALILGSAALGGTAGAAEPKPSGRSCTENADTGAVVCYSSLEKALAAAGGGIERSNTRAAAAATAYTLAILFKDFNYYGESRVIWNYSGCPTWAGANLTGGWDNVVSSVKVYNSCRLTLWTGQGNGTGVSFTSHTPDVGWINDQASSYDVA</sequence>
<gene>
    <name evidence="1" type="ORF">LZ495_05475</name>
</gene>
<dbReference type="SUPFAM" id="SSF49695">
    <property type="entry name" value="gamma-Crystallin-like"/>
    <property type="match status" value="1"/>
</dbReference>
<proteinExistence type="predicted"/>
<evidence type="ECO:0008006" key="3">
    <source>
        <dbReference type="Google" id="ProtNLM"/>
    </source>
</evidence>
<protein>
    <recommendedName>
        <fullName evidence="3">Peptidase inhibitor family I36</fullName>
    </recommendedName>
</protein>
<dbReference type="EMBL" id="JAKFHA010000002">
    <property type="protein sequence ID" value="MCF2526672.1"/>
    <property type="molecule type" value="Genomic_DNA"/>
</dbReference>
<name>A0AA41PW28_9ACTN</name>
<dbReference type="InterPro" id="IPR011024">
    <property type="entry name" value="G_crystallin-like"/>
</dbReference>